<dbReference type="Proteomes" id="UP000274515">
    <property type="component" value="Unassembled WGS sequence"/>
</dbReference>
<reference evidence="5 6" key="1">
    <citation type="submission" date="2018-11" db="EMBL/GenBank/DDBJ databases">
        <title>Saccharopolyspora rhizosphaerae sp. nov., an actinomycete isolated from rhizosphere soil in Thailand.</title>
        <authorList>
            <person name="Intra B."/>
            <person name="Euanorasetr J."/>
            <person name="Take A."/>
            <person name="Inahashi Y."/>
            <person name="Mori M."/>
            <person name="Panbangred W."/>
            <person name="Matsumoto A."/>
        </authorList>
    </citation>
    <scope>NUCLEOTIDE SEQUENCE [LARGE SCALE GENOMIC DNA]</scope>
    <source>
        <strain evidence="5 6">H219</strain>
    </source>
</reference>
<dbReference type="GO" id="GO:0045892">
    <property type="term" value="P:negative regulation of DNA-templated transcription"/>
    <property type="evidence" value="ECO:0007669"/>
    <property type="project" value="TreeGrafter"/>
</dbReference>
<sequence length="238" mass="26170">MDRTGQVPFGKRDRLIAELTEQIRSGRLARGEQLPGENQIAEKYQVSRGTVRSALSELQRQELIATRSGVGSFVTFDGVTLDQTVGWATALADSGFDISTELLSIERTTDAELTARFELPEFIAIRRLRRDRSAGPVSVETSLIPSTGELRELPEKGLVDDSITATLLAAGLRASAGDQRIGTKGLSRQMAELLERREGELFLQAVRTSVTAHGELVEQVTSLLDPDRFQFHLTFGRS</sequence>
<dbReference type="Gene3D" id="1.10.10.10">
    <property type="entry name" value="Winged helix-like DNA-binding domain superfamily/Winged helix DNA-binding domain"/>
    <property type="match status" value="1"/>
</dbReference>
<dbReference type="PRINTS" id="PR00035">
    <property type="entry name" value="HTHGNTR"/>
</dbReference>
<keyword evidence="2" id="KW-0238">DNA-binding</keyword>
<keyword evidence="1" id="KW-0805">Transcription regulation</keyword>
<dbReference type="SUPFAM" id="SSF46785">
    <property type="entry name" value="Winged helix' DNA-binding domain"/>
    <property type="match status" value="1"/>
</dbReference>
<dbReference type="AlphaFoldDB" id="A0A426JMJ0"/>
<dbReference type="OrthoDB" id="7363114at2"/>
<dbReference type="PROSITE" id="PS50949">
    <property type="entry name" value="HTH_GNTR"/>
    <property type="match status" value="1"/>
</dbReference>
<dbReference type="InterPro" id="IPR050679">
    <property type="entry name" value="Bact_HTH_transcr_reg"/>
</dbReference>
<gene>
    <name evidence="5" type="ORF">EIL87_21315</name>
</gene>
<dbReference type="SMART" id="SM00866">
    <property type="entry name" value="UTRA"/>
    <property type="match status" value="1"/>
</dbReference>
<evidence type="ECO:0000313" key="5">
    <source>
        <dbReference type="EMBL" id="RRO14270.1"/>
    </source>
</evidence>
<dbReference type="InterPro" id="IPR000524">
    <property type="entry name" value="Tscrpt_reg_HTH_GntR"/>
</dbReference>
<dbReference type="SUPFAM" id="SSF64288">
    <property type="entry name" value="Chorismate lyase-like"/>
    <property type="match status" value="1"/>
</dbReference>
<dbReference type="Pfam" id="PF07702">
    <property type="entry name" value="UTRA"/>
    <property type="match status" value="1"/>
</dbReference>
<dbReference type="PANTHER" id="PTHR44846">
    <property type="entry name" value="MANNOSYL-D-GLYCERATE TRANSPORT/METABOLISM SYSTEM REPRESSOR MNGR-RELATED"/>
    <property type="match status" value="1"/>
</dbReference>
<evidence type="ECO:0000256" key="3">
    <source>
        <dbReference type="ARBA" id="ARBA00023163"/>
    </source>
</evidence>
<proteinExistence type="predicted"/>
<dbReference type="GO" id="GO:0003677">
    <property type="term" value="F:DNA binding"/>
    <property type="evidence" value="ECO:0007669"/>
    <property type="project" value="UniProtKB-KW"/>
</dbReference>
<evidence type="ECO:0000313" key="6">
    <source>
        <dbReference type="Proteomes" id="UP000274515"/>
    </source>
</evidence>
<protein>
    <submittedName>
        <fullName evidence="5">GntR family transcriptional regulator</fullName>
    </submittedName>
</protein>
<dbReference type="CDD" id="cd07377">
    <property type="entry name" value="WHTH_GntR"/>
    <property type="match status" value="1"/>
</dbReference>
<dbReference type="EMBL" id="RSAA01000020">
    <property type="protein sequence ID" value="RRO14270.1"/>
    <property type="molecule type" value="Genomic_DNA"/>
</dbReference>
<evidence type="ECO:0000256" key="1">
    <source>
        <dbReference type="ARBA" id="ARBA00023015"/>
    </source>
</evidence>
<evidence type="ECO:0000259" key="4">
    <source>
        <dbReference type="PROSITE" id="PS50949"/>
    </source>
</evidence>
<organism evidence="5 6">
    <name type="scientific">Saccharopolyspora rhizosphaerae</name>
    <dbReference type="NCBI Taxonomy" id="2492662"/>
    <lineage>
        <taxon>Bacteria</taxon>
        <taxon>Bacillati</taxon>
        <taxon>Actinomycetota</taxon>
        <taxon>Actinomycetes</taxon>
        <taxon>Pseudonocardiales</taxon>
        <taxon>Pseudonocardiaceae</taxon>
        <taxon>Saccharopolyspora</taxon>
    </lineage>
</organism>
<accession>A0A426JMJ0</accession>
<feature type="domain" description="HTH gntR-type" evidence="4">
    <location>
        <begin position="9"/>
        <end position="77"/>
    </location>
</feature>
<dbReference type="InterPro" id="IPR036390">
    <property type="entry name" value="WH_DNA-bd_sf"/>
</dbReference>
<dbReference type="InterPro" id="IPR036388">
    <property type="entry name" value="WH-like_DNA-bd_sf"/>
</dbReference>
<comment type="caution">
    <text evidence="5">The sequence shown here is derived from an EMBL/GenBank/DDBJ whole genome shotgun (WGS) entry which is preliminary data.</text>
</comment>
<dbReference type="SMART" id="SM00345">
    <property type="entry name" value="HTH_GNTR"/>
    <property type="match status" value="1"/>
</dbReference>
<keyword evidence="6" id="KW-1185">Reference proteome</keyword>
<dbReference type="PANTHER" id="PTHR44846:SF17">
    <property type="entry name" value="GNTR-FAMILY TRANSCRIPTIONAL REGULATOR"/>
    <property type="match status" value="1"/>
</dbReference>
<dbReference type="RefSeq" id="WP_125092339.1">
    <property type="nucleotide sequence ID" value="NZ_RSAA01000020.1"/>
</dbReference>
<dbReference type="InterPro" id="IPR028978">
    <property type="entry name" value="Chorismate_lyase_/UTRA_dom_sf"/>
</dbReference>
<dbReference type="Pfam" id="PF00392">
    <property type="entry name" value="GntR"/>
    <property type="match status" value="1"/>
</dbReference>
<dbReference type="Gene3D" id="3.40.1410.10">
    <property type="entry name" value="Chorismate lyase-like"/>
    <property type="match status" value="1"/>
</dbReference>
<name>A0A426JMJ0_9PSEU</name>
<dbReference type="GO" id="GO:0003700">
    <property type="term" value="F:DNA-binding transcription factor activity"/>
    <property type="evidence" value="ECO:0007669"/>
    <property type="project" value="InterPro"/>
</dbReference>
<evidence type="ECO:0000256" key="2">
    <source>
        <dbReference type="ARBA" id="ARBA00023125"/>
    </source>
</evidence>
<keyword evidence="3" id="KW-0804">Transcription</keyword>
<dbReference type="InterPro" id="IPR011663">
    <property type="entry name" value="UTRA"/>
</dbReference>